<dbReference type="EMBL" id="KV591345">
    <property type="protein sequence ID" value="OPL21473.1"/>
    <property type="molecule type" value="Genomic_DNA"/>
</dbReference>
<dbReference type="InterPro" id="IPR036392">
    <property type="entry name" value="PLAT/LH2_dom_sf"/>
</dbReference>
<dbReference type="GO" id="GO:0050982">
    <property type="term" value="P:detection of mechanical stimulus"/>
    <property type="evidence" value="ECO:0007669"/>
    <property type="project" value="TreeGrafter"/>
</dbReference>
<feature type="transmembrane region" description="Helical" evidence="2">
    <location>
        <begin position="134"/>
        <end position="160"/>
    </location>
</feature>
<comment type="caution">
    <text evidence="1">Lacks conserved residue(s) required for the propagation of feature annotation.</text>
</comment>
<keyword evidence="2" id="KW-0472">Membrane</keyword>
<dbReference type="AlphaFoldDB" id="A0A3L5TQM0"/>
<organism evidence="4 5">
    <name type="scientific">Mytilus galloprovincialis</name>
    <name type="common">Mediterranean mussel</name>
    <dbReference type="NCBI Taxonomy" id="29158"/>
    <lineage>
        <taxon>Eukaryota</taxon>
        <taxon>Metazoa</taxon>
        <taxon>Spiralia</taxon>
        <taxon>Lophotrochozoa</taxon>
        <taxon>Mollusca</taxon>
        <taxon>Bivalvia</taxon>
        <taxon>Autobranchia</taxon>
        <taxon>Pteriomorphia</taxon>
        <taxon>Mytilida</taxon>
        <taxon>Mytiloidea</taxon>
        <taxon>Mytilidae</taxon>
        <taxon>Mytilinae</taxon>
        <taxon>Mytilus</taxon>
    </lineage>
</organism>
<dbReference type="PANTHER" id="PTHR10877:SF194">
    <property type="entry name" value="LOCATION OF VULVA DEFECTIVE 1"/>
    <property type="match status" value="1"/>
</dbReference>
<gene>
    <name evidence="4" type="ORF">AM593_01697</name>
</gene>
<feature type="domain" description="PLAT" evidence="3">
    <location>
        <begin position="189"/>
        <end position="311"/>
    </location>
</feature>
<evidence type="ECO:0000313" key="5">
    <source>
        <dbReference type="Proteomes" id="UP000266721"/>
    </source>
</evidence>
<dbReference type="SUPFAM" id="SSF49723">
    <property type="entry name" value="Lipase/lipooxygenase domain (PLAT/LH2 domain)"/>
    <property type="match status" value="1"/>
</dbReference>
<evidence type="ECO:0000313" key="4">
    <source>
        <dbReference type="EMBL" id="OPL21473.1"/>
    </source>
</evidence>
<keyword evidence="2" id="KW-1133">Transmembrane helix</keyword>
<proteinExistence type="predicted"/>
<accession>A0A3L5TQM0</accession>
<evidence type="ECO:0000256" key="2">
    <source>
        <dbReference type="SAM" id="Phobius"/>
    </source>
</evidence>
<dbReference type="GO" id="GO:0016020">
    <property type="term" value="C:membrane"/>
    <property type="evidence" value="ECO:0007669"/>
    <property type="project" value="TreeGrafter"/>
</dbReference>
<reference evidence="4 5" key="1">
    <citation type="journal article" date="2016" name="PLoS ONE">
        <title>A First Insight into the Genome of the Filter-Feeder Mussel Mytilus galloprovincialis.</title>
        <authorList>
            <person name="Murgarella M."/>
            <person name="Puiu D."/>
            <person name="Novoa B."/>
            <person name="Figueras A."/>
            <person name="Posada D."/>
            <person name="Canchaya C."/>
        </authorList>
    </citation>
    <scope>NUCLEOTIDE SEQUENCE [LARGE SCALE GENOMIC DNA]</scope>
    <source>
        <tissue evidence="4">Muscle</tissue>
    </source>
</reference>
<keyword evidence="2" id="KW-0812">Transmembrane</keyword>
<dbReference type="InterPro" id="IPR001024">
    <property type="entry name" value="PLAT/LH2_dom"/>
</dbReference>
<dbReference type="Proteomes" id="UP000266721">
    <property type="component" value="Unassembled WGS sequence"/>
</dbReference>
<sequence length="311" mass="35247">MAKKEKTNRQITVHKTQDKQLKTKQHKHPPKNRGDLRCSGRISRFHSTCCTRRVAHVITHPFGKSRQHMTKNGYRTTVVGFDADSNKSKFLKGNVPLVSPVSSSETLECECDHLTDFAGGVFVLPNIVDPFQDALLFLTFFDNPVVVTVVILVWLIYFLGLYRARQADRKDSNFDGIVTPFPSDPSDPFKYLMCIVTGWRYDARTTANVSCYIKGNNGQSARHCLSRTSSPQVLFTSGGEDWFLITSSYNIGDMVNYKVTSISSYEQFNKGQIPNSQLPITKWPAFNLKQRTYNSTELSAFHAYALSFFPE</sequence>
<dbReference type="PANTHER" id="PTHR10877">
    <property type="entry name" value="POLYCYSTIN FAMILY MEMBER"/>
    <property type="match status" value="1"/>
</dbReference>
<dbReference type="PROSITE" id="PS50095">
    <property type="entry name" value="PLAT"/>
    <property type="match status" value="1"/>
</dbReference>
<dbReference type="Gene3D" id="2.60.60.20">
    <property type="entry name" value="PLAT/LH2 domain"/>
    <property type="match status" value="1"/>
</dbReference>
<evidence type="ECO:0000256" key="1">
    <source>
        <dbReference type="PROSITE-ProRule" id="PRU00152"/>
    </source>
</evidence>
<dbReference type="GO" id="GO:0005262">
    <property type="term" value="F:calcium channel activity"/>
    <property type="evidence" value="ECO:0007669"/>
    <property type="project" value="TreeGrafter"/>
</dbReference>
<evidence type="ECO:0000259" key="3">
    <source>
        <dbReference type="PROSITE" id="PS50095"/>
    </source>
</evidence>
<name>A0A3L5TQM0_MYTGA</name>
<comment type="caution">
    <text evidence="4">The sequence shown here is derived from an EMBL/GenBank/DDBJ whole genome shotgun (WGS) entry which is preliminary data.</text>
</comment>
<keyword evidence="5" id="KW-1185">Reference proteome</keyword>
<protein>
    <recommendedName>
        <fullName evidence="3">PLAT domain-containing protein</fullName>
    </recommendedName>
</protein>
<feature type="non-terminal residue" evidence="4">
    <location>
        <position position="1"/>
    </location>
</feature>
<dbReference type="InterPro" id="IPR051223">
    <property type="entry name" value="Polycystin"/>
</dbReference>
<dbReference type="Pfam" id="PF01477">
    <property type="entry name" value="PLAT"/>
    <property type="match status" value="1"/>
</dbReference>